<evidence type="ECO:0000313" key="12">
    <source>
        <dbReference type="Proteomes" id="UP000050795"/>
    </source>
</evidence>
<feature type="domain" description="G-protein coupled receptors family 1 profile" evidence="11">
    <location>
        <begin position="63"/>
        <end position="170"/>
    </location>
</feature>
<feature type="region of interest" description="Disordered" evidence="9">
    <location>
        <begin position="268"/>
        <end position="328"/>
    </location>
</feature>
<feature type="transmembrane region" description="Helical" evidence="10">
    <location>
        <begin position="46"/>
        <end position="73"/>
    </location>
</feature>
<keyword evidence="12" id="KW-1185">Reference proteome</keyword>
<dbReference type="PRINTS" id="PR00237">
    <property type="entry name" value="GPCRRHODOPSN"/>
</dbReference>
<feature type="compositionally biased region" description="Polar residues" evidence="9">
    <location>
        <begin position="203"/>
        <end position="212"/>
    </location>
</feature>
<dbReference type="GO" id="GO:0030594">
    <property type="term" value="F:neurotransmitter receptor activity"/>
    <property type="evidence" value="ECO:0007669"/>
    <property type="project" value="TreeGrafter"/>
</dbReference>
<dbReference type="GO" id="GO:0007268">
    <property type="term" value="P:chemical synaptic transmission"/>
    <property type="evidence" value="ECO:0007669"/>
    <property type="project" value="TreeGrafter"/>
</dbReference>
<evidence type="ECO:0000256" key="10">
    <source>
        <dbReference type="SAM" id="Phobius"/>
    </source>
</evidence>
<dbReference type="Pfam" id="PF00001">
    <property type="entry name" value="7tm_1"/>
    <property type="match status" value="1"/>
</dbReference>
<dbReference type="Proteomes" id="UP000050795">
    <property type="component" value="Unassembled WGS sequence"/>
</dbReference>
<dbReference type="PROSITE" id="PS50262">
    <property type="entry name" value="G_PROTEIN_RECEP_F1_2"/>
    <property type="match status" value="1"/>
</dbReference>
<evidence type="ECO:0000256" key="6">
    <source>
        <dbReference type="ARBA" id="ARBA00023136"/>
    </source>
</evidence>
<keyword evidence="7" id="KW-0675">Receptor</keyword>
<accession>A0AA85KP02</accession>
<dbReference type="Gene3D" id="1.20.1070.10">
    <property type="entry name" value="Rhodopsin 7-helix transmembrane proteins"/>
    <property type="match status" value="1"/>
</dbReference>
<dbReference type="GO" id="GO:0045202">
    <property type="term" value="C:synapse"/>
    <property type="evidence" value="ECO:0007669"/>
    <property type="project" value="GOC"/>
</dbReference>
<feature type="compositionally biased region" description="Polar residues" evidence="9">
    <location>
        <begin position="269"/>
        <end position="302"/>
    </location>
</feature>
<dbReference type="InterPro" id="IPR017452">
    <property type="entry name" value="GPCR_Rhodpsn_7TM"/>
</dbReference>
<feature type="transmembrane region" description="Helical" evidence="10">
    <location>
        <begin position="85"/>
        <end position="110"/>
    </location>
</feature>
<dbReference type="AlphaFoldDB" id="A0AA85KP02"/>
<dbReference type="SUPFAM" id="SSF81321">
    <property type="entry name" value="Family A G protein-coupled receptor-like"/>
    <property type="match status" value="1"/>
</dbReference>
<evidence type="ECO:0000256" key="5">
    <source>
        <dbReference type="ARBA" id="ARBA00023040"/>
    </source>
</evidence>
<evidence type="ECO:0000313" key="13">
    <source>
        <dbReference type="WBParaSite" id="TREG1_91910.1"/>
    </source>
</evidence>
<keyword evidence="3 10" id="KW-0812">Transmembrane</keyword>
<evidence type="ECO:0000256" key="2">
    <source>
        <dbReference type="ARBA" id="ARBA00022475"/>
    </source>
</evidence>
<dbReference type="GO" id="GO:0030425">
    <property type="term" value="C:dendrite"/>
    <property type="evidence" value="ECO:0007669"/>
    <property type="project" value="TreeGrafter"/>
</dbReference>
<dbReference type="WBParaSite" id="TREG1_91910.1">
    <property type="protein sequence ID" value="TREG1_91910.1"/>
    <property type="gene ID" value="TREG1_91910"/>
</dbReference>
<reference evidence="13" key="2">
    <citation type="submission" date="2023-11" db="UniProtKB">
        <authorList>
            <consortium name="WormBaseParasite"/>
        </authorList>
    </citation>
    <scope>IDENTIFICATION</scope>
</reference>
<dbReference type="InterPro" id="IPR000276">
    <property type="entry name" value="GPCR_Rhodpsn"/>
</dbReference>
<feature type="region of interest" description="Disordered" evidence="9">
    <location>
        <begin position="333"/>
        <end position="352"/>
    </location>
</feature>
<reference evidence="12" key="1">
    <citation type="submission" date="2022-06" db="EMBL/GenBank/DDBJ databases">
        <authorList>
            <person name="Berger JAMES D."/>
            <person name="Berger JAMES D."/>
        </authorList>
    </citation>
    <scope>NUCLEOTIDE SEQUENCE [LARGE SCALE GENOMIC DNA]</scope>
</reference>
<evidence type="ECO:0000256" key="7">
    <source>
        <dbReference type="ARBA" id="ARBA00023170"/>
    </source>
</evidence>
<protein>
    <recommendedName>
        <fullName evidence="11">G-protein coupled receptors family 1 profile domain-containing protein</fullName>
    </recommendedName>
</protein>
<keyword evidence="6 10" id="KW-0472">Membrane</keyword>
<feature type="compositionally biased region" description="Low complexity" evidence="9">
    <location>
        <begin position="226"/>
        <end position="250"/>
    </location>
</feature>
<sequence length="385" mass="43274">MYGLSSENEDITAVNNMNNNKSFDFIINDECNQTWNFTEIITSPSIIISFCIASTINLWIFGSCLFVIIILLRTKNKRFDATRKFLINLAITDIGFACLLMPISIAYIILKVSWIPCHILCHLWIIADVYFCSTNMFNLVVIALDRMMAVNYAVKYNQMMSNTRFNQLVVNKRGISIGLLIDNESVCNKKSDKKCSTISKSTNAADTKISTDNPEKKNNTSDDQGDANNNNNDNNNNGNNNNNKSNAGNKRNYKSNCGLLRVHVGGRPFQTNHISNTPAQTALSTPTTATNQPYHSSTSINKSNDDTLNHQQQQQDGNDKKNGRHASSVTLNSSIHKSSDSEHQHLNPRENQSQLCITTGLVRKKDMNPIVVHQDVNSMNYFYRI</sequence>
<evidence type="ECO:0000256" key="9">
    <source>
        <dbReference type="SAM" id="MobiDB-lite"/>
    </source>
</evidence>
<evidence type="ECO:0000256" key="4">
    <source>
        <dbReference type="ARBA" id="ARBA00022989"/>
    </source>
</evidence>
<evidence type="ECO:0000256" key="8">
    <source>
        <dbReference type="ARBA" id="ARBA00023224"/>
    </source>
</evidence>
<feature type="compositionally biased region" description="Basic and acidic residues" evidence="9">
    <location>
        <begin position="337"/>
        <end position="348"/>
    </location>
</feature>
<feature type="transmembrane region" description="Helical" evidence="10">
    <location>
        <begin position="122"/>
        <end position="144"/>
    </location>
</feature>
<keyword evidence="4 10" id="KW-1133">Transmembrane helix</keyword>
<dbReference type="GO" id="GO:0007187">
    <property type="term" value="P:G protein-coupled receptor signaling pathway, coupled to cyclic nucleotide second messenger"/>
    <property type="evidence" value="ECO:0007669"/>
    <property type="project" value="TreeGrafter"/>
</dbReference>
<organism evidence="12 13">
    <name type="scientific">Trichobilharzia regenti</name>
    <name type="common">Nasal bird schistosome</name>
    <dbReference type="NCBI Taxonomy" id="157069"/>
    <lineage>
        <taxon>Eukaryota</taxon>
        <taxon>Metazoa</taxon>
        <taxon>Spiralia</taxon>
        <taxon>Lophotrochozoa</taxon>
        <taxon>Platyhelminthes</taxon>
        <taxon>Trematoda</taxon>
        <taxon>Digenea</taxon>
        <taxon>Strigeidida</taxon>
        <taxon>Schistosomatoidea</taxon>
        <taxon>Schistosomatidae</taxon>
        <taxon>Trichobilharzia</taxon>
    </lineage>
</organism>
<proteinExistence type="predicted"/>
<comment type="subcellular location">
    <subcellularLocation>
        <location evidence="1">Cell membrane</location>
        <topology evidence="1">Multi-pass membrane protein</topology>
    </subcellularLocation>
</comment>
<keyword evidence="2" id="KW-1003">Cell membrane</keyword>
<feature type="region of interest" description="Disordered" evidence="9">
    <location>
        <begin position="203"/>
        <end position="253"/>
    </location>
</feature>
<evidence type="ECO:0000256" key="1">
    <source>
        <dbReference type="ARBA" id="ARBA00004651"/>
    </source>
</evidence>
<keyword evidence="8" id="KW-0807">Transducer</keyword>
<keyword evidence="5" id="KW-0297">G-protein coupled receptor</keyword>
<evidence type="ECO:0000259" key="11">
    <source>
        <dbReference type="PROSITE" id="PS50262"/>
    </source>
</evidence>
<dbReference type="GO" id="GO:0005886">
    <property type="term" value="C:plasma membrane"/>
    <property type="evidence" value="ECO:0007669"/>
    <property type="project" value="UniProtKB-SubCell"/>
</dbReference>
<dbReference type="GO" id="GO:0004993">
    <property type="term" value="F:G protein-coupled serotonin receptor activity"/>
    <property type="evidence" value="ECO:0007669"/>
    <property type="project" value="TreeGrafter"/>
</dbReference>
<name>A0AA85KP02_TRIRE</name>
<evidence type="ECO:0000256" key="3">
    <source>
        <dbReference type="ARBA" id="ARBA00022692"/>
    </source>
</evidence>
<dbReference type="PANTHER" id="PTHR24247">
    <property type="entry name" value="5-HYDROXYTRYPTAMINE RECEPTOR"/>
    <property type="match status" value="1"/>
</dbReference>